<evidence type="ECO:0000256" key="5">
    <source>
        <dbReference type="NCBIfam" id="TIGR00658"/>
    </source>
</evidence>
<dbReference type="Proteomes" id="UP000294466">
    <property type="component" value="Chromosome"/>
</dbReference>
<dbReference type="InterPro" id="IPR006132">
    <property type="entry name" value="Asp/Orn_carbamoyltranf_P-bd"/>
</dbReference>
<feature type="domain" description="Aspartate/ornithine carbamoyltransferase carbamoyl-P binding" evidence="8">
    <location>
        <begin position="7"/>
        <end position="147"/>
    </location>
</feature>
<comment type="function">
    <text evidence="1">Reversibly catalyzes the transfer of the carbamoyl group from carbamoyl phosphate (CP) to the N(epsilon) atom of ornithine (ORN) to produce L-citrulline.</text>
</comment>
<dbReference type="GO" id="GO:0004585">
    <property type="term" value="F:ornithine carbamoyltransferase activity"/>
    <property type="evidence" value="ECO:0007669"/>
    <property type="project" value="UniProtKB-UniRule"/>
</dbReference>
<dbReference type="SUPFAM" id="SSF53671">
    <property type="entry name" value="Aspartate/ornithine carbamoyltransferase"/>
    <property type="match status" value="1"/>
</dbReference>
<dbReference type="InterPro" id="IPR006131">
    <property type="entry name" value="Asp_carbamoyltransf_Asp/Orn-bd"/>
</dbReference>
<evidence type="ECO:0000256" key="6">
    <source>
        <dbReference type="RuleBase" id="RU003634"/>
    </source>
</evidence>
<dbReference type="GO" id="GO:0005737">
    <property type="term" value="C:cytoplasm"/>
    <property type="evidence" value="ECO:0007669"/>
    <property type="project" value="UniProtKB-SubCell"/>
</dbReference>
<dbReference type="Pfam" id="PF02729">
    <property type="entry name" value="OTCace_N"/>
    <property type="match status" value="1"/>
</dbReference>
<dbReference type="GO" id="GO:0016597">
    <property type="term" value="F:amino acid binding"/>
    <property type="evidence" value="ECO:0007669"/>
    <property type="project" value="InterPro"/>
</dbReference>
<gene>
    <name evidence="9" type="primary">argI</name>
    <name evidence="9" type="ORF">BUCISPPS3390_235</name>
</gene>
<evidence type="ECO:0000259" key="8">
    <source>
        <dbReference type="Pfam" id="PF02729"/>
    </source>
</evidence>
<dbReference type="PANTHER" id="PTHR45753">
    <property type="entry name" value="ORNITHINE CARBAMOYLTRANSFERASE, MITOCHONDRIAL"/>
    <property type="match status" value="1"/>
</dbReference>
<keyword evidence="3" id="KW-0963">Cytoplasm</keyword>
<keyword evidence="4 6" id="KW-0808">Transferase</keyword>
<dbReference type="InterPro" id="IPR036901">
    <property type="entry name" value="Asp/Orn_carbamoylTrfase_sf"/>
</dbReference>
<dbReference type="PROSITE" id="PS00097">
    <property type="entry name" value="CARBAMOYLTRANSFERASE"/>
    <property type="match status" value="1"/>
</dbReference>
<dbReference type="RefSeq" id="WP_154060834.1">
    <property type="nucleotide sequence ID" value="NZ_LR217692.1"/>
</dbReference>
<evidence type="ECO:0000313" key="9">
    <source>
        <dbReference type="EMBL" id="VFP77812.1"/>
    </source>
</evidence>
<comment type="subcellular location">
    <subcellularLocation>
        <location evidence="2">Cytoplasm</location>
    </subcellularLocation>
</comment>
<dbReference type="InterPro" id="IPR006130">
    <property type="entry name" value="Asp/Orn_carbamoylTrfase"/>
</dbReference>
<dbReference type="OrthoDB" id="9802587at2"/>
<organism evidence="9 10">
    <name type="scientific">Buchnera aphidicola</name>
    <name type="common">Cinara cf. splendens/pseudotsugae 3390</name>
    <dbReference type="NCBI Taxonomy" id="2518980"/>
    <lineage>
        <taxon>Bacteria</taxon>
        <taxon>Pseudomonadati</taxon>
        <taxon>Pseudomonadota</taxon>
        <taxon>Gammaproteobacteria</taxon>
        <taxon>Enterobacterales</taxon>
        <taxon>Erwiniaceae</taxon>
        <taxon>Buchnera</taxon>
    </lineage>
</organism>
<comment type="similarity">
    <text evidence="6">Belongs to the aspartate/ornithine carbamoyltransferase superfamily.</text>
</comment>
<dbReference type="PRINTS" id="PR00100">
    <property type="entry name" value="AOTCASE"/>
</dbReference>
<dbReference type="PANTHER" id="PTHR45753:SF4">
    <property type="entry name" value="ORNITHINE CARBAMOYLTRANSFERASE SUBUNIT F-RELATED"/>
    <property type="match status" value="1"/>
</dbReference>
<dbReference type="Pfam" id="PF00185">
    <property type="entry name" value="OTCace"/>
    <property type="match status" value="1"/>
</dbReference>
<evidence type="ECO:0000256" key="3">
    <source>
        <dbReference type="ARBA" id="ARBA00022490"/>
    </source>
</evidence>
<name>A0A451CXF5_9GAMM</name>
<dbReference type="NCBIfam" id="TIGR00658">
    <property type="entry name" value="orni_carb_tr"/>
    <property type="match status" value="1"/>
</dbReference>
<dbReference type="GO" id="GO:0042450">
    <property type="term" value="P:L-arginine biosynthetic process via ornithine"/>
    <property type="evidence" value="ECO:0007669"/>
    <property type="project" value="UniProtKB-UniRule"/>
</dbReference>
<dbReference type="EC" id="2.1.3.3" evidence="5"/>
<accession>A0A451CXF5</accession>
<dbReference type="InterPro" id="IPR002292">
    <property type="entry name" value="Orn/put_carbamltrans"/>
</dbReference>
<feature type="domain" description="Aspartate/ornithine carbamoyltransferase Asp/Orn-binding" evidence="7">
    <location>
        <begin position="156"/>
        <end position="329"/>
    </location>
</feature>
<dbReference type="PRINTS" id="PR00102">
    <property type="entry name" value="OTCASE"/>
</dbReference>
<evidence type="ECO:0000313" key="10">
    <source>
        <dbReference type="Proteomes" id="UP000294466"/>
    </source>
</evidence>
<evidence type="ECO:0000259" key="7">
    <source>
        <dbReference type="Pfam" id="PF00185"/>
    </source>
</evidence>
<dbReference type="AlphaFoldDB" id="A0A451CXF5"/>
<dbReference type="EMBL" id="LR217692">
    <property type="protein sequence ID" value="VFP77812.1"/>
    <property type="molecule type" value="Genomic_DNA"/>
</dbReference>
<proteinExistence type="inferred from homology"/>
<sequence>MKTLYKKSFLQFSDFTQEEILYLIKLSGFVKNQKNKKKEKKYLKGKKIVLIFEKQSTRTRCAFEIAANDQGAYTTYIGPHDTHIGYKESIQDSAKILGTIYDGIQYRGYDDKVLHDFKKYSNKPVWNGLTNTFHPTQILADLFTMKEIYPNKKLQKIRCAYIGDAQNNIANTLLDAATFMNLKINIVSPKIYQPKKNFLLNLNKKRKKNTNILYTDNIEKGVKNVDFIYTDVWVSMGEKKSAWEKKIKTLYPYQVNQKILDMTENPNIKILHCLPALHDKQSSLGLEIHNIFNIKNGLEISNDVFNSNFNISFQQSDNRLHTIKALLISCLSKKIFFKSKN</sequence>
<evidence type="ECO:0000256" key="1">
    <source>
        <dbReference type="ARBA" id="ARBA00003822"/>
    </source>
</evidence>
<dbReference type="Gene3D" id="3.40.50.1370">
    <property type="entry name" value="Aspartate/ornithine carbamoyltransferase"/>
    <property type="match status" value="2"/>
</dbReference>
<protein>
    <recommendedName>
        <fullName evidence="5">Ornithine carbamoyltransferase</fullName>
        <ecNumber evidence="5">2.1.3.3</ecNumber>
    </recommendedName>
</protein>
<evidence type="ECO:0000256" key="4">
    <source>
        <dbReference type="ARBA" id="ARBA00022679"/>
    </source>
</evidence>
<evidence type="ECO:0000256" key="2">
    <source>
        <dbReference type="ARBA" id="ARBA00004496"/>
    </source>
</evidence>
<dbReference type="GO" id="GO:0019240">
    <property type="term" value="P:citrulline biosynthetic process"/>
    <property type="evidence" value="ECO:0007669"/>
    <property type="project" value="TreeGrafter"/>
</dbReference>
<reference evidence="9 10" key="1">
    <citation type="submission" date="2019-02" db="EMBL/GenBank/DDBJ databases">
        <authorList>
            <person name="Manzano-Marin A."/>
            <person name="Manzano-Marin A."/>
        </authorList>
    </citation>
    <scope>NUCLEOTIDE SEQUENCE [LARGE SCALE GENOMIC DNA]</scope>
    <source>
        <strain evidence="9 10">BuCisplendens/pseudotsugae</strain>
    </source>
</reference>